<protein>
    <submittedName>
        <fullName evidence="2">Uncharacterized protein</fullName>
    </submittedName>
</protein>
<organism evidence="2 3">
    <name type="scientific">Aegilops tauschii subsp. strangulata</name>
    <name type="common">Goatgrass</name>
    <dbReference type="NCBI Taxonomy" id="200361"/>
    <lineage>
        <taxon>Eukaryota</taxon>
        <taxon>Viridiplantae</taxon>
        <taxon>Streptophyta</taxon>
        <taxon>Embryophyta</taxon>
        <taxon>Tracheophyta</taxon>
        <taxon>Spermatophyta</taxon>
        <taxon>Magnoliopsida</taxon>
        <taxon>Liliopsida</taxon>
        <taxon>Poales</taxon>
        <taxon>Poaceae</taxon>
        <taxon>BOP clade</taxon>
        <taxon>Pooideae</taxon>
        <taxon>Triticodae</taxon>
        <taxon>Triticeae</taxon>
        <taxon>Triticinae</taxon>
        <taxon>Aegilops</taxon>
    </lineage>
</organism>
<reference evidence="2" key="3">
    <citation type="journal article" date="2017" name="Nature">
        <title>Genome sequence of the progenitor of the wheat D genome Aegilops tauschii.</title>
        <authorList>
            <person name="Luo M.C."/>
            <person name="Gu Y.Q."/>
            <person name="Puiu D."/>
            <person name="Wang H."/>
            <person name="Twardziok S.O."/>
            <person name="Deal K.R."/>
            <person name="Huo N."/>
            <person name="Zhu T."/>
            <person name="Wang L."/>
            <person name="Wang Y."/>
            <person name="McGuire P.E."/>
            <person name="Liu S."/>
            <person name="Long H."/>
            <person name="Ramasamy R.K."/>
            <person name="Rodriguez J.C."/>
            <person name="Van S.L."/>
            <person name="Yuan L."/>
            <person name="Wang Z."/>
            <person name="Xia Z."/>
            <person name="Xiao L."/>
            <person name="Anderson O.D."/>
            <person name="Ouyang S."/>
            <person name="Liang Y."/>
            <person name="Zimin A.V."/>
            <person name="Pertea G."/>
            <person name="Qi P."/>
            <person name="Bennetzen J.L."/>
            <person name="Dai X."/>
            <person name="Dawson M.W."/>
            <person name="Muller H.G."/>
            <person name="Kugler K."/>
            <person name="Rivarola-Duarte L."/>
            <person name="Spannagl M."/>
            <person name="Mayer K.F.X."/>
            <person name="Lu F.H."/>
            <person name="Bevan M.W."/>
            <person name="Leroy P."/>
            <person name="Li P."/>
            <person name="You F.M."/>
            <person name="Sun Q."/>
            <person name="Liu Z."/>
            <person name="Lyons E."/>
            <person name="Wicker T."/>
            <person name="Salzberg S.L."/>
            <person name="Devos K.M."/>
            <person name="Dvorak J."/>
        </authorList>
    </citation>
    <scope>NUCLEOTIDE SEQUENCE [LARGE SCALE GENOMIC DNA]</scope>
    <source>
        <strain evidence="2">cv. AL8/78</strain>
    </source>
</reference>
<evidence type="ECO:0000313" key="3">
    <source>
        <dbReference type="Proteomes" id="UP000015105"/>
    </source>
</evidence>
<feature type="region of interest" description="Disordered" evidence="1">
    <location>
        <begin position="1"/>
        <end position="47"/>
    </location>
</feature>
<evidence type="ECO:0000313" key="2">
    <source>
        <dbReference type="EnsemblPlants" id="AET4Gv20140500.24"/>
    </source>
</evidence>
<reference evidence="3" key="2">
    <citation type="journal article" date="2017" name="Nat. Plants">
        <title>The Aegilops tauschii genome reveals multiple impacts of transposons.</title>
        <authorList>
            <person name="Zhao G."/>
            <person name="Zou C."/>
            <person name="Li K."/>
            <person name="Wang K."/>
            <person name="Li T."/>
            <person name="Gao L."/>
            <person name="Zhang X."/>
            <person name="Wang H."/>
            <person name="Yang Z."/>
            <person name="Liu X."/>
            <person name="Jiang W."/>
            <person name="Mao L."/>
            <person name="Kong X."/>
            <person name="Jiao Y."/>
            <person name="Jia J."/>
        </authorList>
    </citation>
    <scope>NUCLEOTIDE SEQUENCE [LARGE SCALE GENOMIC DNA]</scope>
    <source>
        <strain evidence="3">cv. AL8/78</strain>
    </source>
</reference>
<keyword evidence="3" id="KW-1185">Reference proteome</keyword>
<accession>A0A453HCG8</accession>
<dbReference type="Proteomes" id="UP000015105">
    <property type="component" value="Chromosome 4D"/>
</dbReference>
<dbReference type="AlphaFoldDB" id="A0A453HCG8"/>
<reference evidence="2" key="5">
    <citation type="journal article" date="2021" name="G3 (Bethesda)">
        <title>Aegilops tauschii genome assembly Aet v5.0 features greater sequence contiguity and improved annotation.</title>
        <authorList>
            <person name="Wang L."/>
            <person name="Zhu T."/>
            <person name="Rodriguez J.C."/>
            <person name="Deal K.R."/>
            <person name="Dubcovsky J."/>
            <person name="McGuire P.E."/>
            <person name="Lux T."/>
            <person name="Spannagl M."/>
            <person name="Mayer K.F.X."/>
            <person name="Baldrich P."/>
            <person name="Meyers B.C."/>
            <person name="Huo N."/>
            <person name="Gu Y.Q."/>
            <person name="Zhou H."/>
            <person name="Devos K.M."/>
            <person name="Bennetzen J.L."/>
            <person name="Unver T."/>
            <person name="Budak H."/>
            <person name="Gulick P.J."/>
            <person name="Galiba G."/>
            <person name="Kalapos B."/>
            <person name="Nelson D.R."/>
            <person name="Li P."/>
            <person name="You F.M."/>
            <person name="Luo M.C."/>
            <person name="Dvorak J."/>
        </authorList>
    </citation>
    <scope>NUCLEOTIDE SEQUENCE [LARGE SCALE GENOMIC DNA]</scope>
    <source>
        <strain evidence="2">cv. AL8/78</strain>
    </source>
</reference>
<reference evidence="3" key="1">
    <citation type="journal article" date="2014" name="Science">
        <title>Ancient hybridizations among the ancestral genomes of bread wheat.</title>
        <authorList>
            <consortium name="International Wheat Genome Sequencing Consortium,"/>
            <person name="Marcussen T."/>
            <person name="Sandve S.R."/>
            <person name="Heier L."/>
            <person name="Spannagl M."/>
            <person name="Pfeifer M."/>
            <person name="Jakobsen K.S."/>
            <person name="Wulff B.B."/>
            <person name="Steuernagel B."/>
            <person name="Mayer K.F."/>
            <person name="Olsen O.A."/>
        </authorList>
    </citation>
    <scope>NUCLEOTIDE SEQUENCE [LARGE SCALE GENOMIC DNA]</scope>
    <source>
        <strain evidence="3">cv. AL8/78</strain>
    </source>
</reference>
<dbReference type="EnsemblPlants" id="AET4Gv20140500.24">
    <property type="protein sequence ID" value="AET4Gv20140500.24"/>
    <property type="gene ID" value="AET4Gv20140500"/>
</dbReference>
<feature type="compositionally biased region" description="Basic and acidic residues" evidence="1">
    <location>
        <begin position="22"/>
        <end position="47"/>
    </location>
</feature>
<feature type="compositionally biased region" description="Basic and acidic residues" evidence="1">
    <location>
        <begin position="87"/>
        <end position="99"/>
    </location>
</feature>
<name>A0A453HCG8_AEGTS</name>
<feature type="region of interest" description="Disordered" evidence="1">
    <location>
        <begin position="87"/>
        <end position="108"/>
    </location>
</feature>
<evidence type="ECO:0000256" key="1">
    <source>
        <dbReference type="SAM" id="MobiDB-lite"/>
    </source>
</evidence>
<dbReference type="Gramene" id="AET4Gv20140500.24">
    <property type="protein sequence ID" value="AET4Gv20140500.24"/>
    <property type="gene ID" value="AET4Gv20140500"/>
</dbReference>
<reference evidence="2" key="4">
    <citation type="submission" date="2019-03" db="UniProtKB">
        <authorList>
            <consortium name="EnsemblPlants"/>
        </authorList>
    </citation>
    <scope>IDENTIFICATION</scope>
</reference>
<proteinExistence type="predicted"/>
<sequence length="129" mass="14721">MVDTPRSPPGMRRNGGGDDGGDPSRVHEEYHPETLSSRQREELHGRNMEALHTPIVEETSEARALEEARLATLAERTRLENLQHALDEHARRQIPESSRRQRQLFPPQPQVYRTLIQNLTTAARIAESI</sequence>